<keyword evidence="3" id="KW-1185">Reference proteome</keyword>
<protein>
    <recommendedName>
        <fullName evidence="4">Sperm acrosome membrane-associated protein 6</fullName>
    </recommendedName>
</protein>
<reference evidence="2" key="1">
    <citation type="submission" date="2025-08" db="UniProtKB">
        <authorList>
            <consortium name="Ensembl"/>
        </authorList>
    </citation>
    <scope>IDENTIFICATION</scope>
</reference>
<dbReference type="PANTHER" id="PTHR37366:SF1">
    <property type="entry name" value="SPERM ACROSOME MEMBRANE-ASSOCIATED PROTEIN 6"/>
    <property type="match status" value="1"/>
</dbReference>
<keyword evidence="1" id="KW-1133">Transmembrane helix</keyword>
<evidence type="ECO:0000313" key="3">
    <source>
        <dbReference type="Proteomes" id="UP000694421"/>
    </source>
</evidence>
<reference evidence="2" key="2">
    <citation type="submission" date="2025-09" db="UniProtKB">
        <authorList>
            <consortium name="Ensembl"/>
        </authorList>
    </citation>
    <scope>IDENTIFICATION</scope>
</reference>
<feature type="transmembrane region" description="Helical" evidence="1">
    <location>
        <begin position="229"/>
        <end position="247"/>
    </location>
</feature>
<dbReference type="PANTHER" id="PTHR37366">
    <property type="entry name" value="SPERM ACROSOME MEMBRANE-ASSOCIATED PROTEIN 6"/>
    <property type="match status" value="1"/>
</dbReference>
<dbReference type="Proteomes" id="UP000694421">
    <property type="component" value="Unplaced"/>
</dbReference>
<dbReference type="GO" id="GO:0007342">
    <property type="term" value="P:fusion of sperm to egg plasma membrane involved in single fertilization"/>
    <property type="evidence" value="ECO:0007669"/>
    <property type="project" value="InterPro"/>
</dbReference>
<feature type="transmembrane region" description="Helical" evidence="1">
    <location>
        <begin position="16"/>
        <end position="34"/>
    </location>
</feature>
<evidence type="ECO:0000256" key="1">
    <source>
        <dbReference type="SAM" id="Phobius"/>
    </source>
</evidence>
<accession>A0A8D0B7L2</accession>
<organism evidence="2 3">
    <name type="scientific">Salvator merianae</name>
    <name type="common">Argentine black and white tegu</name>
    <name type="synonym">Tupinambis merianae</name>
    <dbReference type="NCBI Taxonomy" id="96440"/>
    <lineage>
        <taxon>Eukaryota</taxon>
        <taxon>Metazoa</taxon>
        <taxon>Chordata</taxon>
        <taxon>Craniata</taxon>
        <taxon>Vertebrata</taxon>
        <taxon>Euteleostomi</taxon>
        <taxon>Lepidosauria</taxon>
        <taxon>Squamata</taxon>
        <taxon>Bifurcata</taxon>
        <taxon>Unidentata</taxon>
        <taxon>Episquamata</taxon>
        <taxon>Laterata</taxon>
        <taxon>Teiioidea</taxon>
        <taxon>Teiidae</taxon>
        <taxon>Salvator</taxon>
    </lineage>
</organism>
<sequence length="248" mass="27792">RGLHAIMSKPPSGSLLHFWLLALSSQAAACLLCFSRPQKRLRVCQIFYGHQSNQHKACQEKLQVAFQPYVKIQVGECHLIVVGLFSYPNSLPGFCFCCHPAGYQKEARQYQCSSCSMVDCQLPIDCPSTARTRELYFFQDMNFGYNPSLLIRPTLGSHHGSYVCEIAQGNEVLARKFFFLNGEKSEFMIEMGAELEEPVAKPEEVVVEESLPSLQEILYEPDSLKKKSVIFLIVGIALSSMLVTLVAV</sequence>
<dbReference type="InterPro" id="IPR034549">
    <property type="entry name" value="SPACA6"/>
</dbReference>
<dbReference type="AlphaFoldDB" id="A0A8D0B7L2"/>
<dbReference type="GeneTree" id="ENSGT00990000204431"/>
<proteinExistence type="predicted"/>
<evidence type="ECO:0008006" key="4">
    <source>
        <dbReference type="Google" id="ProtNLM"/>
    </source>
</evidence>
<keyword evidence="1" id="KW-0472">Membrane</keyword>
<keyword evidence="1" id="KW-0812">Transmembrane</keyword>
<evidence type="ECO:0000313" key="2">
    <source>
        <dbReference type="Ensembl" id="ENSSMRP00000006630.1"/>
    </source>
</evidence>
<name>A0A8D0B7L2_SALMN</name>
<dbReference type="Ensembl" id="ENSSMRT00000007775.1">
    <property type="protein sequence ID" value="ENSSMRP00000006630.1"/>
    <property type="gene ID" value="ENSSMRG00000005381.1"/>
</dbReference>